<dbReference type="Proteomes" id="UP000204584">
    <property type="component" value="Segment"/>
</dbReference>
<dbReference type="GeneID" id="16606068"/>
<dbReference type="EMBL" id="KC977571">
    <property type="protein sequence ID" value="AGO84281.2"/>
    <property type="molecule type" value="Genomic_DNA"/>
</dbReference>
<organism evidence="2 3">
    <name type="scientific">Pandoravirus salinus</name>
    <dbReference type="NCBI Taxonomy" id="1349410"/>
    <lineage>
        <taxon>Viruses</taxon>
        <taxon>Pandoravirus</taxon>
    </lineage>
</organism>
<protein>
    <recommendedName>
        <fullName evidence="4">F-box domain containing protein</fullName>
    </recommendedName>
</protein>
<feature type="region of interest" description="Disordered" evidence="1">
    <location>
        <begin position="1"/>
        <end position="98"/>
    </location>
</feature>
<name>S4VXT8_9VIRU</name>
<evidence type="ECO:0000256" key="1">
    <source>
        <dbReference type="SAM" id="MobiDB-lite"/>
    </source>
</evidence>
<keyword evidence="3" id="KW-1185">Reference proteome</keyword>
<accession>S4VXT8</accession>
<evidence type="ECO:0008006" key="4">
    <source>
        <dbReference type="Google" id="ProtNLM"/>
    </source>
</evidence>
<evidence type="ECO:0000313" key="3">
    <source>
        <dbReference type="Proteomes" id="UP000204584"/>
    </source>
</evidence>
<feature type="compositionally biased region" description="Basic and acidic residues" evidence="1">
    <location>
        <begin position="88"/>
        <end position="98"/>
    </location>
</feature>
<sequence>MAAHASGCGFFAIKKKNDLPTQRRPGADTQDTPMESPRKRRVAGRPTTLSARASPVRQPANLKKKKRTRTTAGGDDTDGSTRRGRAQHGPDGRERGARLDDLPRELVWAIATHVDAAGVIAMASVSRHLAASVDGTLRRTAVDQCTLLRRLRLFVLCVSRAVAAGYLSAVRFGRPFVAGDLRPRECVMAIARGESVHWVWMTTRGESICYGAWHCATQVASNHAHLLTLYQHMMVDGAADCVMTSNKEPPGGSATEHALWTAATGSHPPQDLDRKLQKQKGLGPCDRVAPARDVWARWSADPAAAEAFVRETAPCPLLFE</sequence>
<gene>
    <name evidence="2" type="ORF">psal_cds_494</name>
</gene>
<evidence type="ECO:0000313" key="2">
    <source>
        <dbReference type="EMBL" id="AGO84281.2"/>
    </source>
</evidence>
<proteinExistence type="predicted"/>
<dbReference type="RefSeq" id="YP_008437352.2">
    <property type="nucleotide sequence ID" value="NC_022098.1"/>
</dbReference>
<reference evidence="2" key="1">
    <citation type="journal article" date="2013" name="Science">
        <title>Pandoraviruses: amoeba viruses with genomes up to 2.5 Mb reaching that of parasitic eukaryotes.</title>
        <authorList>
            <person name="Philippe N."/>
            <person name="Legendre M."/>
            <person name="Doutre G."/>
            <person name="Coute Y."/>
            <person name="Poirot O."/>
            <person name="Lescot M."/>
            <person name="Arslan D."/>
            <person name="Seltzer V."/>
            <person name="Bertaux L."/>
            <person name="Bruley C."/>
            <person name="Garin J."/>
            <person name="Claverie J.M."/>
            <person name="Abergel C."/>
        </authorList>
    </citation>
    <scope>NUCLEOTIDE SEQUENCE [LARGE SCALE GENOMIC DNA]</scope>
</reference>
<dbReference type="KEGG" id="vg:16606068"/>
<feature type="region of interest" description="Disordered" evidence="1">
    <location>
        <begin position="263"/>
        <end position="284"/>
    </location>
</feature>